<reference evidence="2 3" key="1">
    <citation type="journal article" date="2024" name="Commun. Biol.">
        <title>Comparative genomic analysis of thermophilic fungi reveals convergent evolutionary adaptations and gene losses.</title>
        <authorList>
            <person name="Steindorff A.S."/>
            <person name="Aguilar-Pontes M.V."/>
            <person name="Robinson A.J."/>
            <person name="Andreopoulos B."/>
            <person name="LaButti K."/>
            <person name="Kuo A."/>
            <person name="Mondo S."/>
            <person name="Riley R."/>
            <person name="Otillar R."/>
            <person name="Haridas S."/>
            <person name="Lipzen A."/>
            <person name="Grimwood J."/>
            <person name="Schmutz J."/>
            <person name="Clum A."/>
            <person name="Reid I.D."/>
            <person name="Moisan M.C."/>
            <person name="Butler G."/>
            <person name="Nguyen T.T.M."/>
            <person name="Dewar K."/>
            <person name="Conant G."/>
            <person name="Drula E."/>
            <person name="Henrissat B."/>
            <person name="Hansel C."/>
            <person name="Singer S."/>
            <person name="Hutchinson M.I."/>
            <person name="de Vries R.P."/>
            <person name="Natvig D.O."/>
            <person name="Powell A.J."/>
            <person name="Tsang A."/>
            <person name="Grigoriev I.V."/>
        </authorList>
    </citation>
    <scope>NUCLEOTIDE SEQUENCE [LARGE SCALE GENOMIC DNA]</scope>
    <source>
        <strain evidence="2 3">CBS 494.80</strain>
    </source>
</reference>
<organism evidence="2 3">
    <name type="scientific">Oculimacula yallundae</name>
    <dbReference type="NCBI Taxonomy" id="86028"/>
    <lineage>
        <taxon>Eukaryota</taxon>
        <taxon>Fungi</taxon>
        <taxon>Dikarya</taxon>
        <taxon>Ascomycota</taxon>
        <taxon>Pezizomycotina</taxon>
        <taxon>Leotiomycetes</taxon>
        <taxon>Helotiales</taxon>
        <taxon>Ploettnerulaceae</taxon>
        <taxon>Oculimacula</taxon>
    </lineage>
</organism>
<proteinExistence type="predicted"/>
<keyword evidence="1" id="KW-0812">Transmembrane</keyword>
<gene>
    <name evidence="2" type="ORF">VTL71DRAFT_7014</name>
</gene>
<evidence type="ECO:0000256" key="1">
    <source>
        <dbReference type="SAM" id="Phobius"/>
    </source>
</evidence>
<name>A0ABR4BWC2_9HELO</name>
<keyword evidence="1" id="KW-0472">Membrane</keyword>
<feature type="transmembrane region" description="Helical" evidence="1">
    <location>
        <begin position="40"/>
        <end position="61"/>
    </location>
</feature>
<evidence type="ECO:0000313" key="2">
    <source>
        <dbReference type="EMBL" id="KAL2061637.1"/>
    </source>
</evidence>
<feature type="transmembrane region" description="Helical" evidence="1">
    <location>
        <begin position="67"/>
        <end position="85"/>
    </location>
</feature>
<accession>A0ABR4BWC2</accession>
<keyword evidence="1" id="KW-1133">Transmembrane helix</keyword>
<feature type="transmembrane region" description="Helical" evidence="1">
    <location>
        <begin position="6"/>
        <end position="28"/>
    </location>
</feature>
<protein>
    <submittedName>
        <fullName evidence="2">Uncharacterized protein</fullName>
    </submittedName>
</protein>
<evidence type="ECO:0000313" key="3">
    <source>
        <dbReference type="Proteomes" id="UP001595075"/>
    </source>
</evidence>
<dbReference type="Proteomes" id="UP001595075">
    <property type="component" value="Unassembled WGS sequence"/>
</dbReference>
<dbReference type="EMBL" id="JAZHXI010000018">
    <property type="protein sequence ID" value="KAL2061637.1"/>
    <property type="molecule type" value="Genomic_DNA"/>
</dbReference>
<keyword evidence="3" id="KW-1185">Reference proteome</keyword>
<sequence>MEVDELHYRLGRLVGCVCSVALHGRLLLLVRDILMNASYVGEELVFGDELLLLIFFWFFRVGPDSGSTHPALLAWWWLLLAFAFFHH</sequence>
<comment type="caution">
    <text evidence="2">The sequence shown here is derived from an EMBL/GenBank/DDBJ whole genome shotgun (WGS) entry which is preliminary data.</text>
</comment>